<dbReference type="Pfam" id="PF00405">
    <property type="entry name" value="Transferrin"/>
    <property type="match status" value="1"/>
</dbReference>
<feature type="domain" description="Transferrin-like" evidence="1">
    <location>
        <begin position="404"/>
        <end position="707"/>
    </location>
</feature>
<dbReference type="SMART" id="SM00094">
    <property type="entry name" value="TR_FER"/>
    <property type="match status" value="1"/>
</dbReference>
<dbReference type="PANTHER" id="PTHR11485:SF54">
    <property type="entry name" value="TRANSFERRIN"/>
    <property type="match status" value="1"/>
</dbReference>
<dbReference type="PROSITE" id="PS51408">
    <property type="entry name" value="TRANSFERRIN_LIKE_4"/>
    <property type="match status" value="2"/>
</dbReference>
<evidence type="ECO:0000259" key="1">
    <source>
        <dbReference type="PROSITE" id="PS51408"/>
    </source>
</evidence>
<dbReference type="InterPro" id="IPR001156">
    <property type="entry name" value="Transferrin-like_dom"/>
</dbReference>
<dbReference type="AlphaFoldDB" id="A0A1B0D8P7"/>
<evidence type="ECO:0000313" key="2">
    <source>
        <dbReference type="EnsemblMetazoa" id="PPAI003920-PA"/>
    </source>
</evidence>
<dbReference type="EMBL" id="AJVK01027629">
    <property type="status" value="NOT_ANNOTATED_CDS"/>
    <property type="molecule type" value="Genomic_DNA"/>
</dbReference>
<dbReference type="CDD" id="cd13529">
    <property type="entry name" value="PBP2_transferrin"/>
    <property type="match status" value="2"/>
</dbReference>
<protein>
    <recommendedName>
        <fullName evidence="1">Transferrin-like domain-containing protein</fullName>
    </recommendedName>
</protein>
<dbReference type="Gene3D" id="3.40.190.10">
    <property type="entry name" value="Periplasmic binding protein-like II"/>
    <property type="match status" value="4"/>
</dbReference>
<dbReference type="GO" id="GO:0005886">
    <property type="term" value="C:plasma membrane"/>
    <property type="evidence" value="ECO:0007669"/>
    <property type="project" value="TreeGrafter"/>
</dbReference>
<dbReference type="EMBL" id="AJVK01027630">
    <property type="status" value="NOT_ANNOTATED_CDS"/>
    <property type="molecule type" value="Genomic_DNA"/>
</dbReference>
<organism evidence="2 3">
    <name type="scientific">Phlebotomus papatasi</name>
    <name type="common">Sandfly</name>
    <dbReference type="NCBI Taxonomy" id="29031"/>
    <lineage>
        <taxon>Eukaryota</taxon>
        <taxon>Metazoa</taxon>
        <taxon>Ecdysozoa</taxon>
        <taxon>Arthropoda</taxon>
        <taxon>Hexapoda</taxon>
        <taxon>Insecta</taxon>
        <taxon>Pterygota</taxon>
        <taxon>Neoptera</taxon>
        <taxon>Endopterygota</taxon>
        <taxon>Diptera</taxon>
        <taxon>Nematocera</taxon>
        <taxon>Psychodoidea</taxon>
        <taxon>Psychodidae</taxon>
        <taxon>Phlebotomus</taxon>
        <taxon>Phlebotomus</taxon>
    </lineage>
</organism>
<keyword evidence="3" id="KW-1185">Reference proteome</keyword>
<evidence type="ECO:0000313" key="3">
    <source>
        <dbReference type="Proteomes" id="UP000092462"/>
    </source>
</evidence>
<sequence>IAKQIKDFLSPFPSSFLSVFLFKIDVPSKIADKLSVKCWTVRQKLKIIVSWCIKMPIKLSVEHFTLIALQAILLTSLVIIATAKGLPGTQDKLRVCILDGRGSFNKSHKYCPILEETSNIECVIGVDRLDCVRRINKGSAHFGVFSAEDLIAARWAGVEVLVTNEMRFNHAPFEYEIVAVVDNEAGINTPHDLRGSKFCHPGHGLHNHWTDVLANYFESMLVARQCDDDLSLAESRIKASSKFFGPSCKAGPWVPDPIEDRILRPLYCLTSGAGEVAWVRLDDVRSHFGLSGLPAESDPSSFSLLCPDGHLQPINTKYPCVWVAKPWPAIAVKREYSERITELLEQLSHDDLKSWQNALLNLLETYHVDVTPLDISMPIEDYLDRAVGFQGSYSFPSCNPPRSIVYCTTSIIQHAKCSWLQEAASVYGIEPNLQCIRTEHLDRCMDDVKHKVSDVVLVSQDQRIKAEREYFLKPILYEFSSDFEKRYAVVAVVGAKSSINNLEQLKGKTACFPSFEGAAFLSVGETLLNKSLIQPFCKPSTQVENFFSAKSCHSSSRKTGNCEIYKGEEGALRCLTEGHGDVAFIGIETWKAFEEGNLKGTWSKAFKASEYKLLCPFGNTKKIPTCYLHWTAPGHLMIHNSTNLMRRNEIYNSLRDMDRLFGKTFSTKTQTFTLFGPFDKKNDVLFKDATDGLRGSVDILKDRADRSLETTYKKYAHAKCLFGGSFTLQTTSNIVLLGALLFLKLSSKFFLHAS</sequence>
<dbReference type="GO" id="GO:0005615">
    <property type="term" value="C:extracellular space"/>
    <property type="evidence" value="ECO:0007669"/>
    <property type="project" value="TreeGrafter"/>
</dbReference>
<dbReference type="GO" id="GO:0005769">
    <property type="term" value="C:early endosome"/>
    <property type="evidence" value="ECO:0007669"/>
    <property type="project" value="TreeGrafter"/>
</dbReference>
<accession>A0A1B0D8P7</accession>
<reference evidence="2" key="1">
    <citation type="submission" date="2022-08" db="UniProtKB">
        <authorList>
            <consortium name="EnsemblMetazoa"/>
        </authorList>
    </citation>
    <scope>IDENTIFICATION</scope>
    <source>
        <strain evidence="2">Israel</strain>
    </source>
</reference>
<dbReference type="SUPFAM" id="SSF53850">
    <property type="entry name" value="Periplasmic binding protein-like II"/>
    <property type="match status" value="2"/>
</dbReference>
<dbReference type="GO" id="GO:0006826">
    <property type="term" value="P:iron ion transport"/>
    <property type="evidence" value="ECO:0007669"/>
    <property type="project" value="TreeGrafter"/>
</dbReference>
<dbReference type="VEuPathDB" id="VectorBase:PPAPM1_008943"/>
<proteinExistence type="predicted"/>
<dbReference type="GO" id="GO:0055037">
    <property type="term" value="C:recycling endosome"/>
    <property type="evidence" value="ECO:0007669"/>
    <property type="project" value="TreeGrafter"/>
</dbReference>
<dbReference type="VEuPathDB" id="VectorBase:PPAI003920"/>
<name>A0A1B0D8P7_PHLPP</name>
<feature type="domain" description="Transferrin-like" evidence="1">
    <location>
        <begin position="93"/>
        <end position="403"/>
    </location>
</feature>
<dbReference type="PANTHER" id="PTHR11485">
    <property type="entry name" value="TRANSFERRIN"/>
    <property type="match status" value="1"/>
</dbReference>
<dbReference type="EnsemblMetazoa" id="PPAI003920-RA">
    <property type="protein sequence ID" value="PPAI003920-PA"/>
    <property type="gene ID" value="PPAI003920"/>
</dbReference>
<dbReference type="PRINTS" id="PR00422">
    <property type="entry name" value="TRANSFERRIN"/>
</dbReference>
<dbReference type="Proteomes" id="UP000092462">
    <property type="component" value="Unassembled WGS sequence"/>
</dbReference>